<dbReference type="AlphaFoldDB" id="A0AAJ0EZX0"/>
<evidence type="ECO:0000313" key="2">
    <source>
        <dbReference type="EMBL" id="KAK1687943.1"/>
    </source>
</evidence>
<evidence type="ECO:0000256" key="1">
    <source>
        <dbReference type="SAM" id="SignalP"/>
    </source>
</evidence>
<protein>
    <recommendedName>
        <fullName evidence="4">Secreted protein</fullName>
    </recommendedName>
</protein>
<dbReference type="RefSeq" id="XP_060431638.1">
    <property type="nucleotide sequence ID" value="XM_060579385.1"/>
</dbReference>
<sequence>MGGRCLAVCSLVCLLISLCSLNRARLDWGFWRRRLSSPHGGGHWRNYTCIALWGPRHPKSGQPPRMDPWIYVYVCILFRSSLVLPAPPFPNSDGLWPPQHEHWPG</sequence>
<accession>A0AAJ0EZX0</accession>
<keyword evidence="3" id="KW-1185">Reference proteome</keyword>
<dbReference type="GeneID" id="85463911"/>
<evidence type="ECO:0000313" key="3">
    <source>
        <dbReference type="Proteomes" id="UP001224890"/>
    </source>
</evidence>
<feature type="chain" id="PRO_5042483552" description="Secreted protein" evidence="1">
    <location>
        <begin position="25"/>
        <end position="105"/>
    </location>
</feature>
<evidence type="ECO:0008006" key="4">
    <source>
        <dbReference type="Google" id="ProtNLM"/>
    </source>
</evidence>
<keyword evidence="1" id="KW-0732">Signal</keyword>
<proteinExistence type="predicted"/>
<gene>
    <name evidence="2" type="ORF">BDP55DRAFT_72800</name>
</gene>
<reference evidence="2" key="1">
    <citation type="submission" date="2021-06" db="EMBL/GenBank/DDBJ databases">
        <title>Comparative genomics, transcriptomics and evolutionary studies reveal genomic signatures of adaptation to plant cell wall in hemibiotrophic fungi.</title>
        <authorList>
            <consortium name="DOE Joint Genome Institute"/>
            <person name="Baroncelli R."/>
            <person name="Diaz J.F."/>
            <person name="Benocci T."/>
            <person name="Peng M."/>
            <person name="Battaglia E."/>
            <person name="Haridas S."/>
            <person name="Andreopoulos W."/>
            <person name="Labutti K."/>
            <person name="Pangilinan J."/>
            <person name="Floch G.L."/>
            <person name="Makela M.R."/>
            <person name="Henrissat B."/>
            <person name="Grigoriev I.V."/>
            <person name="Crouch J.A."/>
            <person name="De Vries R.P."/>
            <person name="Sukno S.A."/>
            <person name="Thon M.R."/>
        </authorList>
    </citation>
    <scope>NUCLEOTIDE SEQUENCE</scope>
    <source>
        <strain evidence="2">CBS 193.32</strain>
    </source>
</reference>
<feature type="signal peptide" evidence="1">
    <location>
        <begin position="1"/>
        <end position="24"/>
    </location>
</feature>
<dbReference type="Proteomes" id="UP001224890">
    <property type="component" value="Unassembled WGS sequence"/>
</dbReference>
<comment type="caution">
    <text evidence="2">The sequence shown here is derived from an EMBL/GenBank/DDBJ whole genome shotgun (WGS) entry which is preliminary data.</text>
</comment>
<organism evidence="2 3">
    <name type="scientific">Colletotrichum godetiae</name>
    <dbReference type="NCBI Taxonomy" id="1209918"/>
    <lineage>
        <taxon>Eukaryota</taxon>
        <taxon>Fungi</taxon>
        <taxon>Dikarya</taxon>
        <taxon>Ascomycota</taxon>
        <taxon>Pezizomycotina</taxon>
        <taxon>Sordariomycetes</taxon>
        <taxon>Hypocreomycetidae</taxon>
        <taxon>Glomerellales</taxon>
        <taxon>Glomerellaceae</taxon>
        <taxon>Colletotrichum</taxon>
        <taxon>Colletotrichum acutatum species complex</taxon>
    </lineage>
</organism>
<dbReference type="EMBL" id="JAHMHR010000013">
    <property type="protein sequence ID" value="KAK1687943.1"/>
    <property type="molecule type" value="Genomic_DNA"/>
</dbReference>
<name>A0AAJ0EZX0_9PEZI</name>